<dbReference type="EMBL" id="JNSL01000011">
    <property type="protein sequence ID" value="KGA21221.1"/>
    <property type="molecule type" value="Genomic_DNA"/>
</dbReference>
<dbReference type="GO" id="GO:0005524">
    <property type="term" value="F:ATP binding"/>
    <property type="evidence" value="ECO:0007669"/>
    <property type="project" value="UniProtKB-KW"/>
</dbReference>
<reference evidence="5" key="1">
    <citation type="submission" date="2014-06" db="EMBL/GenBank/DDBJ databases">
        <title>Key roles for freshwater Actinobacteria revealed by deep metagenomic sequencing.</title>
        <authorList>
            <person name="Ghai R."/>
            <person name="Mizuno C.M."/>
            <person name="Picazo A."/>
            <person name="Camacho A."/>
            <person name="Rodriguez-Valera F."/>
        </authorList>
    </citation>
    <scope>NUCLEOTIDE SEQUENCE</scope>
</reference>
<evidence type="ECO:0000256" key="2">
    <source>
        <dbReference type="ARBA" id="ARBA00022741"/>
    </source>
</evidence>
<evidence type="ECO:0000259" key="4">
    <source>
        <dbReference type="PROSITE" id="PS50893"/>
    </source>
</evidence>
<keyword evidence="1" id="KW-0813">Transport</keyword>
<feature type="domain" description="ABC transporter" evidence="4">
    <location>
        <begin position="4"/>
        <end position="234"/>
    </location>
</feature>
<dbReference type="Gene3D" id="2.40.50.100">
    <property type="match status" value="1"/>
</dbReference>
<keyword evidence="3" id="KW-0067">ATP-binding</keyword>
<evidence type="ECO:0000256" key="1">
    <source>
        <dbReference type="ARBA" id="ARBA00022448"/>
    </source>
</evidence>
<dbReference type="InterPro" id="IPR003439">
    <property type="entry name" value="ABC_transporter-like_ATP-bd"/>
</dbReference>
<dbReference type="GO" id="GO:0022857">
    <property type="term" value="F:transmembrane transporter activity"/>
    <property type="evidence" value="ECO:0007669"/>
    <property type="project" value="InterPro"/>
</dbReference>
<dbReference type="PROSITE" id="PS00211">
    <property type="entry name" value="ABC_TRANSPORTER_1"/>
    <property type="match status" value="1"/>
</dbReference>
<dbReference type="AlphaFoldDB" id="A0A094R2L6"/>
<comment type="caution">
    <text evidence="5">The sequence shown here is derived from an EMBL/GenBank/DDBJ whole genome shotgun (WGS) entry which is preliminary data.</text>
</comment>
<dbReference type="InterPro" id="IPR050093">
    <property type="entry name" value="ABC_SmlMolc_Importer"/>
</dbReference>
<dbReference type="InterPro" id="IPR003593">
    <property type="entry name" value="AAA+_ATPase"/>
</dbReference>
<dbReference type="Pfam" id="PF08402">
    <property type="entry name" value="TOBE_2"/>
    <property type="match status" value="1"/>
</dbReference>
<evidence type="ECO:0000256" key="3">
    <source>
        <dbReference type="ARBA" id="ARBA00022840"/>
    </source>
</evidence>
<dbReference type="InterPro" id="IPR008995">
    <property type="entry name" value="Mo/tungstate-bd_C_term_dom"/>
</dbReference>
<accession>A0A094R2L6</accession>
<dbReference type="InterPro" id="IPR027417">
    <property type="entry name" value="P-loop_NTPase"/>
</dbReference>
<dbReference type="PANTHER" id="PTHR42781:SF4">
    <property type="entry name" value="SPERMIDINE_PUTRESCINE IMPORT ATP-BINDING PROTEIN POTA"/>
    <property type="match status" value="1"/>
</dbReference>
<dbReference type="SUPFAM" id="SSF50331">
    <property type="entry name" value="MOP-like"/>
    <property type="match status" value="1"/>
</dbReference>
<dbReference type="PANTHER" id="PTHR42781">
    <property type="entry name" value="SPERMIDINE/PUTRESCINE IMPORT ATP-BINDING PROTEIN POTA"/>
    <property type="match status" value="1"/>
</dbReference>
<sequence length="342" mass="37178">MTDVQFKNITKHYGAEVALSNFSLSINSGELVSILGPSGCGKTTALRILAGFIQPTEGNLVVGGQEILDLPAAKRGYGMVFQSYSLFPNMTTFENIEFPLKLRKIDAATRAKRVNELLDLINMAEHAKKFPHQLSGGQQQRVALARAVALEPPILLLDEPLSALDATVRDQLRDEIRSLQKRLGITTVFVTHDQQEAMAISDRVAVMRSGQVEQLGSPRELYQNPKNSFVAGFVGISNQIKSTKIGDAWKVLGSSVSGPAEFNTGIAFIRPEDIKITPSPNGIAVINEISFLGSFVRVFMSVDGARVIADLQISEAENLATGQQVELTIRDANPLIESMGNK</sequence>
<keyword evidence="2" id="KW-0547">Nucleotide-binding</keyword>
<name>A0A094R2L6_9ZZZZ</name>
<proteinExistence type="predicted"/>
<dbReference type="SUPFAM" id="SSF52540">
    <property type="entry name" value="P-loop containing nucleoside triphosphate hydrolases"/>
    <property type="match status" value="1"/>
</dbReference>
<dbReference type="PROSITE" id="PS50893">
    <property type="entry name" value="ABC_TRANSPORTER_2"/>
    <property type="match status" value="1"/>
</dbReference>
<dbReference type="Pfam" id="PF00005">
    <property type="entry name" value="ABC_tran"/>
    <property type="match status" value="1"/>
</dbReference>
<dbReference type="SMART" id="SM00382">
    <property type="entry name" value="AAA"/>
    <property type="match status" value="1"/>
</dbReference>
<dbReference type="GO" id="GO:0016887">
    <property type="term" value="F:ATP hydrolysis activity"/>
    <property type="evidence" value="ECO:0007669"/>
    <property type="project" value="InterPro"/>
</dbReference>
<dbReference type="FunFam" id="3.40.50.300:FF:000425">
    <property type="entry name" value="Probable ABC transporter, ATP-binding subunit"/>
    <property type="match status" value="1"/>
</dbReference>
<protein>
    <recommendedName>
        <fullName evidence="4">ABC transporter domain-containing protein</fullName>
    </recommendedName>
</protein>
<gene>
    <name evidence="5" type="ORF">GM51_3190</name>
</gene>
<dbReference type="Gene3D" id="3.40.50.300">
    <property type="entry name" value="P-loop containing nucleotide triphosphate hydrolases"/>
    <property type="match status" value="1"/>
</dbReference>
<evidence type="ECO:0000313" key="5">
    <source>
        <dbReference type="EMBL" id="KGA21221.1"/>
    </source>
</evidence>
<organism evidence="5">
    <name type="scientific">freshwater metagenome</name>
    <dbReference type="NCBI Taxonomy" id="449393"/>
    <lineage>
        <taxon>unclassified sequences</taxon>
        <taxon>metagenomes</taxon>
        <taxon>ecological metagenomes</taxon>
    </lineage>
</organism>
<dbReference type="InterPro" id="IPR013611">
    <property type="entry name" value="Transp-assoc_OB_typ2"/>
</dbReference>
<dbReference type="GO" id="GO:0043190">
    <property type="term" value="C:ATP-binding cassette (ABC) transporter complex"/>
    <property type="evidence" value="ECO:0007669"/>
    <property type="project" value="InterPro"/>
</dbReference>
<dbReference type="InterPro" id="IPR017871">
    <property type="entry name" value="ABC_transporter-like_CS"/>
</dbReference>